<dbReference type="Pfam" id="PF01926">
    <property type="entry name" value="MMR_HSR1"/>
    <property type="match status" value="1"/>
</dbReference>
<dbReference type="STRING" id="575540.Isop_1059"/>
<keyword evidence="9" id="KW-1185">Reference proteome</keyword>
<dbReference type="Proteomes" id="UP000008631">
    <property type="component" value="Chromosome"/>
</dbReference>
<dbReference type="HOGENOM" id="CLU_057498_0_0_0"/>
<dbReference type="RefSeq" id="WP_013563936.1">
    <property type="nucleotide sequence ID" value="NC_014962.1"/>
</dbReference>
<dbReference type="Pfam" id="PF05128">
    <property type="entry name" value="DUF697"/>
    <property type="match status" value="1"/>
</dbReference>
<feature type="region of interest" description="Disordered" evidence="5">
    <location>
        <begin position="25"/>
        <end position="48"/>
    </location>
</feature>
<dbReference type="OrthoDB" id="417988at2"/>
<keyword evidence="4 6" id="KW-0472">Membrane</keyword>
<sequence length="429" mass="47852">MTNFKGWVESAWHNVTGRLTNREVEAGDAAARSEAHLGSLNQEGTTSEVQEEERFLEALRQAQTHMAIPVVWLLGKTQSGKTSIVRALTGSTRAEIGNGFQPCTRTASIYHFPNETTPLIRFLDTRGLGEIHYDPTDDLRQFQDQAHLLMIVVKAMDPNQRAVLEAARMIRRARPNWPILVVQTNLHEGYPHGMNHPPQEVFDQVPWPSEIPSDLARSLTAQRAEFAELGPDLTYVAVDLTREEDGFTPVDYRLPALWKAIEETLPMGLRTILEQDAHERLDDRRRRAHPRIIAHAAAAAAAAAMPIPYLGTPALLSIQTRLAYDLARLYNRPMTPARLGELAAALGVGFLGRLGARELLKVIPGLGSAVSATMAATVTFALGYTLCAYFEALERGELPNSQLFRELYRRELERGKVKMADYLKSSRRC</sequence>
<evidence type="ECO:0000256" key="5">
    <source>
        <dbReference type="SAM" id="MobiDB-lite"/>
    </source>
</evidence>
<protein>
    <recommendedName>
        <fullName evidence="7">G domain-containing protein</fullName>
    </recommendedName>
</protein>
<dbReference type="InterPro" id="IPR027417">
    <property type="entry name" value="P-loop_NTPase"/>
</dbReference>
<dbReference type="eggNOG" id="COG3596">
    <property type="taxonomic scope" value="Bacteria"/>
</dbReference>
<reference key="1">
    <citation type="submission" date="2010-11" db="EMBL/GenBank/DDBJ databases">
        <title>The complete sequence of chromosome of Isophaera pallida ATCC 43644.</title>
        <authorList>
            <consortium name="US DOE Joint Genome Institute (JGI-PGF)"/>
            <person name="Lucas S."/>
            <person name="Copeland A."/>
            <person name="Lapidus A."/>
            <person name="Bruce D."/>
            <person name="Goodwin L."/>
            <person name="Pitluck S."/>
            <person name="Kyrpides N."/>
            <person name="Mavromatis K."/>
            <person name="Pagani I."/>
            <person name="Ivanova N."/>
            <person name="Saunders E."/>
            <person name="Brettin T."/>
            <person name="Detter J.C."/>
            <person name="Han C."/>
            <person name="Tapia R."/>
            <person name="Land M."/>
            <person name="Hauser L."/>
            <person name="Markowitz V."/>
            <person name="Cheng J.-F."/>
            <person name="Hugenholtz P."/>
            <person name="Woyke T."/>
            <person name="Wu D."/>
            <person name="Eisen J.A."/>
        </authorList>
    </citation>
    <scope>NUCLEOTIDE SEQUENCE</scope>
    <source>
        <strain>ATCC 43644</strain>
    </source>
</reference>
<name>E8R460_ISOPI</name>
<dbReference type="InterPro" id="IPR006073">
    <property type="entry name" value="GTP-bd"/>
</dbReference>
<feature type="compositionally biased region" description="Basic and acidic residues" evidence="5">
    <location>
        <begin position="25"/>
        <end position="35"/>
    </location>
</feature>
<evidence type="ECO:0000259" key="7">
    <source>
        <dbReference type="Pfam" id="PF01926"/>
    </source>
</evidence>
<organism evidence="8 9">
    <name type="scientific">Isosphaera pallida (strain ATCC 43644 / DSM 9630 / IS1B)</name>
    <dbReference type="NCBI Taxonomy" id="575540"/>
    <lineage>
        <taxon>Bacteria</taxon>
        <taxon>Pseudomonadati</taxon>
        <taxon>Planctomycetota</taxon>
        <taxon>Planctomycetia</taxon>
        <taxon>Isosphaerales</taxon>
        <taxon>Isosphaeraceae</taxon>
        <taxon>Isosphaera</taxon>
    </lineage>
</organism>
<evidence type="ECO:0000256" key="1">
    <source>
        <dbReference type="ARBA" id="ARBA00004141"/>
    </source>
</evidence>
<accession>E8R460</accession>
<feature type="transmembrane region" description="Helical" evidence="6">
    <location>
        <begin position="368"/>
        <end position="390"/>
    </location>
</feature>
<feature type="transmembrane region" description="Helical" evidence="6">
    <location>
        <begin position="339"/>
        <end position="356"/>
    </location>
</feature>
<dbReference type="GO" id="GO:0016020">
    <property type="term" value="C:membrane"/>
    <property type="evidence" value="ECO:0007669"/>
    <property type="project" value="UniProtKB-SubCell"/>
</dbReference>
<dbReference type="AlphaFoldDB" id="E8R460"/>
<comment type="subcellular location">
    <subcellularLocation>
        <location evidence="1">Membrane</location>
        <topology evidence="1">Multi-pass membrane protein</topology>
    </subcellularLocation>
</comment>
<dbReference type="KEGG" id="ipa:Isop_1059"/>
<evidence type="ECO:0000313" key="8">
    <source>
        <dbReference type="EMBL" id="ADV61647.1"/>
    </source>
</evidence>
<dbReference type="InParanoid" id="E8R460"/>
<feature type="compositionally biased region" description="Polar residues" evidence="5">
    <location>
        <begin position="39"/>
        <end position="48"/>
    </location>
</feature>
<evidence type="ECO:0000256" key="6">
    <source>
        <dbReference type="SAM" id="Phobius"/>
    </source>
</evidence>
<dbReference type="CDD" id="cd00882">
    <property type="entry name" value="Ras_like_GTPase"/>
    <property type="match status" value="1"/>
</dbReference>
<dbReference type="SUPFAM" id="SSF52540">
    <property type="entry name" value="P-loop containing nucleoside triphosphate hydrolases"/>
    <property type="match status" value="1"/>
</dbReference>
<dbReference type="Gene3D" id="3.40.50.300">
    <property type="entry name" value="P-loop containing nucleotide triphosphate hydrolases"/>
    <property type="match status" value="1"/>
</dbReference>
<evidence type="ECO:0000313" key="9">
    <source>
        <dbReference type="Proteomes" id="UP000008631"/>
    </source>
</evidence>
<feature type="transmembrane region" description="Helical" evidence="6">
    <location>
        <begin position="292"/>
        <end position="318"/>
    </location>
</feature>
<evidence type="ECO:0000256" key="2">
    <source>
        <dbReference type="ARBA" id="ARBA00022692"/>
    </source>
</evidence>
<reference evidence="8 9" key="2">
    <citation type="journal article" date="2011" name="Stand. Genomic Sci.">
        <title>Complete genome sequence of Isosphaera pallida type strain (IS1B).</title>
        <authorList>
            <consortium name="US DOE Joint Genome Institute (JGI-PGF)"/>
            <person name="Goker M."/>
            <person name="Cleland D."/>
            <person name="Saunders E."/>
            <person name="Lapidus A."/>
            <person name="Nolan M."/>
            <person name="Lucas S."/>
            <person name="Hammon N."/>
            <person name="Deshpande S."/>
            <person name="Cheng J.F."/>
            <person name="Tapia R."/>
            <person name="Han C."/>
            <person name="Goodwin L."/>
            <person name="Pitluck S."/>
            <person name="Liolios K."/>
            <person name="Pagani I."/>
            <person name="Ivanova N."/>
            <person name="Mavromatis K."/>
            <person name="Pati A."/>
            <person name="Chen A."/>
            <person name="Palaniappan K."/>
            <person name="Land M."/>
            <person name="Hauser L."/>
            <person name="Chang Y.J."/>
            <person name="Jeffries C.D."/>
            <person name="Detter J.C."/>
            <person name="Beck B."/>
            <person name="Woyke T."/>
            <person name="Bristow J."/>
            <person name="Eisen J.A."/>
            <person name="Markowitz V."/>
            <person name="Hugenholtz P."/>
            <person name="Kyrpides N.C."/>
            <person name="Klenk H.P."/>
        </authorList>
    </citation>
    <scope>NUCLEOTIDE SEQUENCE [LARGE SCALE GENOMIC DNA]</scope>
    <source>
        <strain evidence="9">ATCC 43644 / DSM 9630 / IS1B</strain>
    </source>
</reference>
<evidence type="ECO:0000256" key="4">
    <source>
        <dbReference type="ARBA" id="ARBA00023136"/>
    </source>
</evidence>
<feature type="domain" description="G" evidence="7">
    <location>
        <begin position="71"/>
        <end position="181"/>
    </location>
</feature>
<dbReference type="EMBL" id="CP002353">
    <property type="protein sequence ID" value="ADV61647.1"/>
    <property type="molecule type" value="Genomic_DNA"/>
</dbReference>
<evidence type="ECO:0000256" key="3">
    <source>
        <dbReference type="ARBA" id="ARBA00022989"/>
    </source>
</evidence>
<dbReference type="InterPro" id="IPR021147">
    <property type="entry name" value="DUF697"/>
</dbReference>
<keyword evidence="2 6" id="KW-0812">Transmembrane</keyword>
<dbReference type="GO" id="GO:0005525">
    <property type="term" value="F:GTP binding"/>
    <property type="evidence" value="ECO:0007669"/>
    <property type="project" value="InterPro"/>
</dbReference>
<proteinExistence type="predicted"/>
<keyword evidence="3 6" id="KW-1133">Transmembrane helix</keyword>
<gene>
    <name evidence="8" type="ordered locus">Isop_1059</name>
</gene>
<dbReference type="eggNOG" id="COG3597">
    <property type="taxonomic scope" value="Bacteria"/>
</dbReference>